<feature type="region of interest" description="Disordered" evidence="1">
    <location>
        <begin position="85"/>
        <end position="104"/>
    </location>
</feature>
<evidence type="ECO:0000313" key="3">
    <source>
        <dbReference type="Proteomes" id="UP000682416"/>
    </source>
</evidence>
<dbReference type="AlphaFoldDB" id="A0A975QKF1"/>
<evidence type="ECO:0000256" key="1">
    <source>
        <dbReference type="SAM" id="MobiDB-lite"/>
    </source>
</evidence>
<gene>
    <name evidence="2" type="ORF">KGD82_23680</name>
</gene>
<organism evidence="2 3">
    <name type="scientific">Nocardiopsis eucommiae</name>
    <dbReference type="NCBI Taxonomy" id="2831970"/>
    <lineage>
        <taxon>Bacteria</taxon>
        <taxon>Bacillati</taxon>
        <taxon>Actinomycetota</taxon>
        <taxon>Actinomycetes</taxon>
        <taxon>Streptosporangiales</taxon>
        <taxon>Nocardiopsidaceae</taxon>
        <taxon>Nocardiopsis</taxon>
    </lineage>
</organism>
<protein>
    <submittedName>
        <fullName evidence="2">Uncharacterized protein</fullName>
    </submittedName>
</protein>
<name>A0A975QKF1_9ACTN</name>
<reference evidence="2" key="1">
    <citation type="submission" date="2021-05" db="EMBL/GenBank/DDBJ databases">
        <authorList>
            <person name="Kaiqin L."/>
            <person name="Jian G."/>
        </authorList>
    </citation>
    <scope>NUCLEOTIDE SEQUENCE</scope>
    <source>
        <strain evidence="2">HDS5</strain>
    </source>
</reference>
<evidence type="ECO:0000313" key="2">
    <source>
        <dbReference type="EMBL" id="QVJ01160.1"/>
    </source>
</evidence>
<sequence length="104" mass="11757">MEADLARYYGIDLGDLWRGGLTPRRLAVLVRHLPADSATVIAAGGEGWMLSHYLQADLVHATTGQPHPADPRVRRAQEEKLARLAEAQRRAEKRRAELESRRHR</sequence>
<dbReference type="Proteomes" id="UP000682416">
    <property type="component" value="Chromosome"/>
</dbReference>
<dbReference type="KEGG" id="nec:KGD82_23680"/>
<accession>A0A975QKF1</accession>
<dbReference type="EMBL" id="CP074402">
    <property type="protein sequence ID" value="QVJ01160.1"/>
    <property type="molecule type" value="Genomic_DNA"/>
</dbReference>
<proteinExistence type="predicted"/>
<keyword evidence="3" id="KW-1185">Reference proteome</keyword>